<keyword evidence="4" id="KW-0539">Nucleus</keyword>
<dbReference type="InterPro" id="IPR035979">
    <property type="entry name" value="RBD_domain_sf"/>
</dbReference>
<evidence type="ECO:0000313" key="8">
    <source>
        <dbReference type="EMBL" id="KAF5902226.1"/>
    </source>
</evidence>
<dbReference type="Pfam" id="PF00076">
    <property type="entry name" value="RRM_1"/>
    <property type="match status" value="1"/>
</dbReference>
<dbReference type="SMART" id="SM00360">
    <property type="entry name" value="RRM"/>
    <property type="match status" value="1"/>
</dbReference>
<evidence type="ECO:0000313" key="9">
    <source>
        <dbReference type="Proteomes" id="UP000727407"/>
    </source>
</evidence>
<dbReference type="PROSITE" id="PS50102">
    <property type="entry name" value="RRM"/>
    <property type="match status" value="1"/>
</dbReference>
<dbReference type="InterPro" id="IPR012677">
    <property type="entry name" value="Nucleotide-bd_a/b_plait_sf"/>
</dbReference>
<comment type="subcellular location">
    <subcellularLocation>
        <location evidence="2">Cytoplasm</location>
        <location evidence="2">Stress granule</location>
    </subcellularLocation>
    <subcellularLocation>
        <location evidence="1">Nucleus</location>
    </subcellularLocation>
</comment>
<comment type="caution">
    <text evidence="8">The sequence shown here is derived from an EMBL/GenBank/DDBJ whole genome shotgun (WGS) entry which is preliminary data.</text>
</comment>
<dbReference type="Proteomes" id="UP000727407">
    <property type="component" value="Unassembled WGS sequence"/>
</dbReference>
<dbReference type="InterPro" id="IPR011004">
    <property type="entry name" value="Trimer_LpxA-like_sf"/>
</dbReference>
<proteinExistence type="predicted"/>
<feature type="compositionally biased region" description="Pro residues" evidence="6">
    <location>
        <begin position="167"/>
        <end position="179"/>
    </location>
</feature>
<dbReference type="InterPro" id="IPR000504">
    <property type="entry name" value="RRM_dom"/>
</dbReference>
<dbReference type="EMBL" id="QNUK01000095">
    <property type="protein sequence ID" value="KAF5902226.1"/>
    <property type="molecule type" value="Genomic_DNA"/>
</dbReference>
<evidence type="ECO:0000256" key="2">
    <source>
        <dbReference type="ARBA" id="ARBA00004210"/>
    </source>
</evidence>
<dbReference type="GO" id="GO:0005634">
    <property type="term" value="C:nucleus"/>
    <property type="evidence" value="ECO:0007669"/>
    <property type="project" value="UniProtKB-SubCell"/>
</dbReference>
<reference evidence="8" key="1">
    <citation type="submission" date="2020-07" db="EMBL/GenBank/DDBJ databases">
        <title>Clarias magur genome sequencing, assembly and annotation.</title>
        <authorList>
            <person name="Kushwaha B."/>
            <person name="Kumar R."/>
            <person name="Das P."/>
            <person name="Joshi C.G."/>
            <person name="Kumar D."/>
            <person name="Nagpure N.S."/>
            <person name="Pandey M."/>
            <person name="Agarwal S."/>
            <person name="Srivastava S."/>
            <person name="Singh M."/>
            <person name="Sahoo L."/>
            <person name="Jayasankar P."/>
            <person name="Meher P.K."/>
            <person name="Koringa P.G."/>
            <person name="Iquebal M.A."/>
            <person name="Das S.P."/>
            <person name="Bit A."/>
            <person name="Patnaik S."/>
            <person name="Patel N."/>
            <person name="Shah T.M."/>
            <person name="Hinsu A."/>
            <person name="Jena J.K."/>
        </authorList>
    </citation>
    <scope>NUCLEOTIDE SEQUENCE</scope>
    <source>
        <strain evidence="8">CIFAMagur01</strain>
        <tissue evidence="8">Testis</tissue>
    </source>
</reference>
<dbReference type="SUPFAM" id="SSF51161">
    <property type="entry name" value="Trimeric LpxA-like enzymes"/>
    <property type="match status" value="1"/>
</dbReference>
<dbReference type="AlphaFoldDB" id="A0A8J4UAM0"/>
<protein>
    <submittedName>
        <fullName evidence="8">RNA-binding protein with multiple splicing</fullName>
    </submittedName>
</protein>
<name>A0A8J4UAM0_CLAMG</name>
<dbReference type="GO" id="GO:0003723">
    <property type="term" value="F:RNA binding"/>
    <property type="evidence" value="ECO:0007669"/>
    <property type="project" value="UniProtKB-UniRule"/>
</dbReference>
<evidence type="ECO:0000256" key="3">
    <source>
        <dbReference type="ARBA" id="ARBA00022884"/>
    </source>
</evidence>
<evidence type="ECO:0000256" key="6">
    <source>
        <dbReference type="SAM" id="MobiDB-lite"/>
    </source>
</evidence>
<dbReference type="GO" id="GO:0010494">
    <property type="term" value="C:cytoplasmic stress granule"/>
    <property type="evidence" value="ECO:0007669"/>
    <property type="project" value="UniProtKB-SubCell"/>
</dbReference>
<organism evidence="8 9">
    <name type="scientific">Clarias magur</name>
    <name type="common">Asian catfish</name>
    <name type="synonym">Macropteronotus magur</name>
    <dbReference type="NCBI Taxonomy" id="1594786"/>
    <lineage>
        <taxon>Eukaryota</taxon>
        <taxon>Metazoa</taxon>
        <taxon>Chordata</taxon>
        <taxon>Craniata</taxon>
        <taxon>Vertebrata</taxon>
        <taxon>Euteleostomi</taxon>
        <taxon>Actinopterygii</taxon>
        <taxon>Neopterygii</taxon>
        <taxon>Teleostei</taxon>
        <taxon>Ostariophysi</taxon>
        <taxon>Siluriformes</taxon>
        <taxon>Clariidae</taxon>
        <taxon>Clarias</taxon>
    </lineage>
</organism>
<feature type="region of interest" description="Disordered" evidence="6">
    <location>
        <begin position="160"/>
        <end position="181"/>
    </location>
</feature>
<accession>A0A8J4UAM0</accession>
<feature type="non-terminal residue" evidence="8">
    <location>
        <position position="229"/>
    </location>
</feature>
<evidence type="ECO:0000256" key="5">
    <source>
        <dbReference type="PROSITE-ProRule" id="PRU00176"/>
    </source>
</evidence>
<dbReference type="SUPFAM" id="SSF54928">
    <property type="entry name" value="RNA-binding domain, RBD"/>
    <property type="match status" value="1"/>
</dbReference>
<sequence length="229" mass="25246">MKIGDNNVIESKADVGRNVILTSGCIIGACCRLNTCEEIPENTVIYSSNCMRRVQTERPQMESENSDYSNGPEEEVRTLFVSGLPLDIKPRELYLLFRPFKGYEGSLIKLTSKQPVGFVSFDSRSEAEAAKNALNGVRFDPEIPQTLRLEFAKANTKMAKSKLVGTPNPPPSQQSPGPPFIGREAYELTVPGLYPSNPDVWASYPLYPADLSHTLAPAFTYPSSSLHAQ</sequence>
<dbReference type="FunFam" id="3.30.70.330:FF:000037">
    <property type="entry name" value="RNA-binding protein with multiple splicing 2"/>
    <property type="match status" value="1"/>
</dbReference>
<gene>
    <name evidence="8" type="primary">rbpms</name>
    <name evidence="8" type="ORF">DAT39_008060</name>
</gene>
<evidence type="ECO:0000256" key="4">
    <source>
        <dbReference type="ARBA" id="ARBA00023242"/>
    </source>
</evidence>
<dbReference type="PROSITE" id="PS51257">
    <property type="entry name" value="PROKAR_LIPOPROTEIN"/>
    <property type="match status" value="1"/>
</dbReference>
<dbReference type="Gene3D" id="3.30.70.330">
    <property type="match status" value="1"/>
</dbReference>
<dbReference type="Gene3D" id="2.160.10.10">
    <property type="entry name" value="Hexapeptide repeat proteins"/>
    <property type="match status" value="1"/>
</dbReference>
<evidence type="ECO:0000259" key="7">
    <source>
        <dbReference type="PROSITE" id="PS50102"/>
    </source>
</evidence>
<evidence type="ECO:0000256" key="1">
    <source>
        <dbReference type="ARBA" id="ARBA00004123"/>
    </source>
</evidence>
<keyword evidence="9" id="KW-1185">Reference proteome</keyword>
<dbReference type="CDD" id="cd12682">
    <property type="entry name" value="RRM_RBPMS"/>
    <property type="match status" value="1"/>
</dbReference>
<dbReference type="OrthoDB" id="431169at2759"/>
<dbReference type="PANTHER" id="PTHR10501">
    <property type="entry name" value="U1 SMALL NUCLEAR RIBONUCLEOPROTEIN A/U2 SMALL NUCLEAR RIBONUCLEOPROTEIN B"/>
    <property type="match status" value="1"/>
</dbReference>
<keyword evidence="3 5" id="KW-0694">RNA-binding</keyword>
<feature type="domain" description="RRM" evidence="7">
    <location>
        <begin position="77"/>
        <end position="154"/>
    </location>
</feature>